<dbReference type="Proteomes" id="UP000266723">
    <property type="component" value="Unassembled WGS sequence"/>
</dbReference>
<accession>A0ABQ7B603</accession>
<evidence type="ECO:0000313" key="3">
    <source>
        <dbReference type="Proteomes" id="UP000266723"/>
    </source>
</evidence>
<evidence type="ECO:0000256" key="1">
    <source>
        <dbReference type="SAM" id="MobiDB-lite"/>
    </source>
</evidence>
<keyword evidence="3" id="KW-1185">Reference proteome</keyword>
<sequence>MYFGGVLVADAVIMKMEAIDLNDDGQNDVMDEYIEDHEVIEISEVNRGTQPKQVQSHRDESVEKTEEEKEEEDKEKKKEEESGEFRDLTEISLCDMLGDESVEKTEEEKEEEDKEKKKEEESGEFRDLTECVAIFFPSYRLKTSKEAGSWSKVNHDIREF</sequence>
<feature type="region of interest" description="Disordered" evidence="1">
    <location>
        <begin position="41"/>
        <end position="124"/>
    </location>
</feature>
<reference evidence="2 3" key="1">
    <citation type="journal article" date="2020" name="BMC Genomics">
        <title>Intraspecific diversification of the crop wild relative Brassica cretica Lam. using demographic model selection.</title>
        <authorList>
            <person name="Kioukis A."/>
            <person name="Michalopoulou V.A."/>
            <person name="Briers L."/>
            <person name="Pirintsos S."/>
            <person name="Studholme D.J."/>
            <person name="Pavlidis P."/>
            <person name="Sarris P.F."/>
        </authorList>
    </citation>
    <scope>NUCLEOTIDE SEQUENCE [LARGE SCALE GENOMIC DNA]</scope>
    <source>
        <strain evidence="3">cv. PFS-1207/04</strain>
    </source>
</reference>
<gene>
    <name evidence="2" type="ORF">DY000_02040116</name>
</gene>
<feature type="compositionally biased region" description="Basic and acidic residues" evidence="1">
    <location>
        <begin position="56"/>
        <end position="67"/>
    </location>
</feature>
<evidence type="ECO:0000313" key="2">
    <source>
        <dbReference type="EMBL" id="KAF3527669.1"/>
    </source>
</evidence>
<dbReference type="EMBL" id="QGKV02001507">
    <property type="protein sequence ID" value="KAF3527669.1"/>
    <property type="molecule type" value="Genomic_DNA"/>
</dbReference>
<proteinExistence type="predicted"/>
<feature type="compositionally biased region" description="Basic and acidic residues" evidence="1">
    <location>
        <begin position="114"/>
        <end position="124"/>
    </location>
</feature>
<feature type="compositionally biased region" description="Basic and acidic residues" evidence="1">
    <location>
        <begin position="74"/>
        <end position="89"/>
    </location>
</feature>
<organism evidence="2 3">
    <name type="scientific">Brassica cretica</name>
    <name type="common">Mustard</name>
    <dbReference type="NCBI Taxonomy" id="69181"/>
    <lineage>
        <taxon>Eukaryota</taxon>
        <taxon>Viridiplantae</taxon>
        <taxon>Streptophyta</taxon>
        <taxon>Embryophyta</taxon>
        <taxon>Tracheophyta</taxon>
        <taxon>Spermatophyta</taxon>
        <taxon>Magnoliopsida</taxon>
        <taxon>eudicotyledons</taxon>
        <taxon>Gunneridae</taxon>
        <taxon>Pentapetalae</taxon>
        <taxon>rosids</taxon>
        <taxon>malvids</taxon>
        <taxon>Brassicales</taxon>
        <taxon>Brassicaceae</taxon>
        <taxon>Brassiceae</taxon>
        <taxon>Brassica</taxon>
    </lineage>
</organism>
<protein>
    <submittedName>
        <fullName evidence="2">Uncharacterized protein</fullName>
    </submittedName>
</protein>
<comment type="caution">
    <text evidence="2">The sequence shown here is derived from an EMBL/GenBank/DDBJ whole genome shotgun (WGS) entry which is preliminary data.</text>
</comment>
<name>A0ABQ7B603_BRACR</name>